<comment type="caution">
    <text evidence="2">The sequence shown here is derived from an EMBL/GenBank/DDBJ whole genome shotgun (WGS) entry which is preliminary data.</text>
</comment>
<keyword evidence="1" id="KW-0175">Coiled coil</keyword>
<feature type="coiled-coil region" evidence="1">
    <location>
        <begin position="677"/>
        <end position="747"/>
    </location>
</feature>
<dbReference type="InterPro" id="IPR027417">
    <property type="entry name" value="P-loop_NTPase"/>
</dbReference>
<dbReference type="NCBIfam" id="NF045780">
    <property type="entry name" value="TrlF_fam_ATP"/>
    <property type="match status" value="1"/>
</dbReference>
<dbReference type="AlphaFoldDB" id="A0A3D9C741"/>
<organism evidence="2 3">
    <name type="scientific">Chryseobacterium pennae</name>
    <dbReference type="NCBI Taxonomy" id="2258962"/>
    <lineage>
        <taxon>Bacteria</taxon>
        <taxon>Pseudomonadati</taxon>
        <taxon>Bacteroidota</taxon>
        <taxon>Flavobacteriia</taxon>
        <taxon>Flavobacteriales</taxon>
        <taxon>Weeksellaceae</taxon>
        <taxon>Chryseobacterium group</taxon>
        <taxon>Chryseobacterium</taxon>
    </lineage>
</organism>
<dbReference type="InterPro" id="IPR054787">
    <property type="entry name" value="TrlF_ATPase"/>
</dbReference>
<reference evidence="3" key="1">
    <citation type="submission" date="2018-06" db="EMBL/GenBank/DDBJ databases">
        <authorList>
            <person name="Lum Nde A."/>
            <person name="Hugo C."/>
        </authorList>
    </citation>
    <scope>NUCLEOTIDE SEQUENCE [LARGE SCALE GENOMIC DNA]</scope>
    <source>
        <strain evidence="3">1_F178</strain>
    </source>
</reference>
<name>A0A3D9C741_9FLAO</name>
<evidence type="ECO:0008006" key="4">
    <source>
        <dbReference type="Google" id="ProtNLM"/>
    </source>
</evidence>
<protein>
    <recommendedName>
        <fullName evidence="4">ATPase AAA-type core domain-containing protein</fullName>
    </recommendedName>
</protein>
<dbReference type="Gene3D" id="3.40.50.300">
    <property type="entry name" value="P-loop containing nucleotide triphosphate hydrolases"/>
    <property type="match status" value="1"/>
</dbReference>
<sequence length="983" mass="114029">MNKGSEWRKWNFHVHTKGTNKNDQFTSATMQDFFYTFFKGAFDNQISAIGITDYFSIDRYLETVEYRAEIDKKVDSTGKKLFTVKEVEFIKNIFLFPNVELRMLPSTDKGRLINIHCLFNPNYVADLENDFFSHIENQDNAKMNRYGITSYGKSLDSSIVEEHKQYEKGIDNFVIDLGSLKKLLQTNKKFKENTLLIVSNSSQDGASAIQKHYDLFENENGNLDGLRQSIYYVSDGIFSANPKDIKYFLGKRLEGTQGYNEQTYKKEIKEVIEKRGSLKPCIVGCDAHTEKDLFKKFTWVKADPNFEGLRQIIFEPAQRVSLSNEEPYKKDSKNIIEEVKIISNDKTFTDKSLFFNDSLNVIIGGKSSGKSILLYNIARTLFQDNNEHSLLKIFNPDTKKEEYKYEFGPDFDFIVKLKSGVTQSIKRKKEDSSILSGIKYIPQNYLSELAERKFKKSNELNKLVRDLILEDPKSNAEYDYFLTRLKQNDKFRESLINNYFNIINDITELKQKLIIIGNKEALHKNVSNINEEMKKLKDEAGFSGEENDRFDELKQSDKLLKLQHSNIEKDLRRIRDFNAELTGNINELISKKNLFISSIQDEEIKSNYSTKYLSLDSVANTLDEINKDIVRSDKGLLINDSIIKNKIDSIEQSIAKNTKDLEPFNLKAEIRLKIDTFQKSQSEDEEKLNNISNLENEIKIKEKALETEFNKIFELYKSNFDEYTSVISKLENRINSLEDENLQIKGVPKFNFNKFKENFIGISNSTYKSYDKYNLFGLDNTSNTEILKLIEEKKDIFNRIVTNDYKLRKQTSPSQAVKDLLYDNYFDYWEVSSNSDTLYKMSAGKASFIILKLIIGLSKSDAPILIDQPEDNLDNRSITTELIEYLKSKKQERQIILVTHNPNIVVNADAENIMIAHQYGQNANEAIEEFRFDYINGALENSFDLIPDSKNILESMGIREHIADIVEGGKDAFLTREKKYRFH</sequence>
<keyword evidence="3" id="KW-1185">Reference proteome</keyword>
<dbReference type="RefSeq" id="WP_115971511.1">
    <property type="nucleotide sequence ID" value="NZ_QNVT01000013.1"/>
</dbReference>
<dbReference type="InterPro" id="IPR016195">
    <property type="entry name" value="Pol/histidinol_Pase-like"/>
</dbReference>
<dbReference type="Gene3D" id="3.20.20.140">
    <property type="entry name" value="Metal-dependent hydrolases"/>
    <property type="match status" value="1"/>
</dbReference>
<dbReference type="SUPFAM" id="SSF89550">
    <property type="entry name" value="PHP domain-like"/>
    <property type="match status" value="1"/>
</dbReference>
<evidence type="ECO:0000256" key="1">
    <source>
        <dbReference type="SAM" id="Coils"/>
    </source>
</evidence>
<dbReference type="Proteomes" id="UP000256686">
    <property type="component" value="Unassembled WGS sequence"/>
</dbReference>
<evidence type="ECO:0000313" key="3">
    <source>
        <dbReference type="Proteomes" id="UP000256686"/>
    </source>
</evidence>
<accession>A0A3D9C741</accession>
<dbReference type="EMBL" id="QNVT01000013">
    <property type="protein sequence ID" value="REC61693.1"/>
    <property type="molecule type" value="Genomic_DNA"/>
</dbReference>
<evidence type="ECO:0000313" key="2">
    <source>
        <dbReference type="EMBL" id="REC61693.1"/>
    </source>
</evidence>
<dbReference type="SUPFAM" id="SSF52540">
    <property type="entry name" value="P-loop containing nucleoside triphosphate hydrolases"/>
    <property type="match status" value="1"/>
</dbReference>
<proteinExistence type="predicted"/>
<gene>
    <name evidence="2" type="ORF">DRF65_14680</name>
</gene>